<accession>A0A8J6QHX1</accession>
<dbReference type="Pfam" id="PF02390">
    <property type="entry name" value="Methyltransf_4"/>
    <property type="match status" value="1"/>
</dbReference>
<evidence type="ECO:0000256" key="3">
    <source>
        <dbReference type="ARBA" id="ARBA00011977"/>
    </source>
</evidence>
<reference evidence="8" key="1">
    <citation type="submission" date="2020-09" db="EMBL/GenBank/DDBJ databases">
        <title>A novel bacterium of genus Neiella, isolated from South China Sea.</title>
        <authorList>
            <person name="Huang H."/>
            <person name="Mo K."/>
            <person name="Hu Y."/>
        </authorList>
    </citation>
    <scope>NUCLEOTIDE SEQUENCE</scope>
    <source>
        <strain evidence="8">HB171785</strain>
    </source>
</reference>
<keyword evidence="5" id="KW-0808">Transferase</keyword>
<proteinExistence type="predicted"/>
<evidence type="ECO:0000256" key="5">
    <source>
        <dbReference type="ARBA" id="ARBA00022679"/>
    </source>
</evidence>
<evidence type="ECO:0000256" key="1">
    <source>
        <dbReference type="ARBA" id="ARBA00000142"/>
    </source>
</evidence>
<dbReference type="SUPFAM" id="SSF53335">
    <property type="entry name" value="S-adenosyl-L-methionine-dependent methyltransferases"/>
    <property type="match status" value="1"/>
</dbReference>
<comment type="function">
    <text evidence="2">Catalyzes the formation of N(7)-methylguanine at position 46 (m7G46) in tRNA.</text>
</comment>
<dbReference type="EC" id="2.1.1.33" evidence="3"/>
<evidence type="ECO:0000313" key="8">
    <source>
        <dbReference type="EMBL" id="MBD1390110.1"/>
    </source>
</evidence>
<evidence type="ECO:0000256" key="2">
    <source>
        <dbReference type="ARBA" id="ARBA00003015"/>
    </source>
</evidence>
<keyword evidence="7" id="KW-0819">tRNA processing</keyword>
<dbReference type="Gene3D" id="3.40.50.150">
    <property type="entry name" value="Vaccinia Virus protein VP39"/>
    <property type="match status" value="1"/>
</dbReference>
<keyword evidence="6" id="KW-0949">S-adenosyl-L-methionine</keyword>
<keyword evidence="9" id="KW-1185">Reference proteome</keyword>
<protein>
    <recommendedName>
        <fullName evidence="3">tRNA (guanine(46)-N(7))-methyltransferase</fullName>
        <ecNumber evidence="3">2.1.1.33</ecNumber>
    </recommendedName>
</protein>
<dbReference type="AlphaFoldDB" id="A0A8J6QHX1"/>
<dbReference type="InterPro" id="IPR003358">
    <property type="entry name" value="tRNA_(Gua-N-7)_MeTrfase_Trmb"/>
</dbReference>
<evidence type="ECO:0000256" key="6">
    <source>
        <dbReference type="ARBA" id="ARBA00022691"/>
    </source>
</evidence>
<comment type="catalytic activity">
    <reaction evidence="1">
        <text>guanosine(46) in tRNA + S-adenosyl-L-methionine = N(7)-methylguanosine(46) in tRNA + S-adenosyl-L-homocysteine</text>
        <dbReference type="Rhea" id="RHEA:42708"/>
        <dbReference type="Rhea" id="RHEA-COMP:10188"/>
        <dbReference type="Rhea" id="RHEA-COMP:10189"/>
        <dbReference type="ChEBI" id="CHEBI:57856"/>
        <dbReference type="ChEBI" id="CHEBI:59789"/>
        <dbReference type="ChEBI" id="CHEBI:74269"/>
        <dbReference type="ChEBI" id="CHEBI:74480"/>
        <dbReference type="EC" id="2.1.1.33"/>
    </reaction>
</comment>
<dbReference type="EMBL" id="JACXAF010000014">
    <property type="protein sequence ID" value="MBD1390110.1"/>
    <property type="molecule type" value="Genomic_DNA"/>
</dbReference>
<name>A0A8J6QHX1_9GAMM</name>
<dbReference type="GO" id="GO:0008176">
    <property type="term" value="F:tRNA (guanine(46)-N7)-methyltransferase activity"/>
    <property type="evidence" value="ECO:0007669"/>
    <property type="project" value="UniProtKB-EC"/>
</dbReference>
<gene>
    <name evidence="8" type="ORF">IC617_11780</name>
</gene>
<organism evidence="8 9">
    <name type="scientific">Neiella litorisoli</name>
    <dbReference type="NCBI Taxonomy" id="2771431"/>
    <lineage>
        <taxon>Bacteria</taxon>
        <taxon>Pseudomonadati</taxon>
        <taxon>Pseudomonadota</taxon>
        <taxon>Gammaproteobacteria</taxon>
        <taxon>Alteromonadales</taxon>
        <taxon>Echinimonadaceae</taxon>
        <taxon>Neiella</taxon>
    </lineage>
</organism>
<evidence type="ECO:0000256" key="4">
    <source>
        <dbReference type="ARBA" id="ARBA00022603"/>
    </source>
</evidence>
<dbReference type="PROSITE" id="PS51625">
    <property type="entry name" value="SAM_MT_TRMB"/>
    <property type="match status" value="1"/>
</dbReference>
<sequence length="243" mass="26976">MAGNSKQIVSNQPSVHEHLAGKVNRHLSHPFKKPVAEHTLGVFRQLNEQVQQWQGPVILDACCGVGESTKVLAACYPDSLVVGIDKSACRIDKGLQQAGDGHYVLARADLNDLWRLVWAANWPLSRQFILYPNPWPKAEHLGRRWHGAGVFPYILAAGGVLTVRSNWHIYIEEIAQAMTIAGLAAKPAPYPTAAAVEPMTPFERKYWQSGHDSTQVEVDLAGYQAPQWLQDSRSWLQTVVAKN</sequence>
<dbReference type="Proteomes" id="UP000638014">
    <property type="component" value="Unassembled WGS sequence"/>
</dbReference>
<comment type="caution">
    <text evidence="8">The sequence shown here is derived from an EMBL/GenBank/DDBJ whole genome shotgun (WGS) entry which is preliminary data.</text>
</comment>
<dbReference type="RefSeq" id="WP_191145184.1">
    <property type="nucleotide sequence ID" value="NZ_JACXAF010000014.1"/>
</dbReference>
<keyword evidence="4 8" id="KW-0489">Methyltransferase</keyword>
<evidence type="ECO:0000256" key="7">
    <source>
        <dbReference type="ARBA" id="ARBA00022694"/>
    </source>
</evidence>
<evidence type="ECO:0000313" key="9">
    <source>
        <dbReference type="Proteomes" id="UP000638014"/>
    </source>
</evidence>
<dbReference type="InterPro" id="IPR029063">
    <property type="entry name" value="SAM-dependent_MTases_sf"/>
</dbReference>